<dbReference type="HOGENOM" id="CLU_557196_0_0_1"/>
<feature type="region of interest" description="Disordered" evidence="1">
    <location>
        <begin position="231"/>
        <end position="328"/>
    </location>
</feature>
<dbReference type="PaxDb" id="55529-EKX53003"/>
<name>L1JY33_GUITC</name>
<evidence type="ECO:0000313" key="3">
    <source>
        <dbReference type="EnsemblProtists" id="EKX53003"/>
    </source>
</evidence>
<dbReference type="AlphaFoldDB" id="L1JY33"/>
<protein>
    <recommendedName>
        <fullName evidence="5">Armadillo repeat-containing domain-containing protein</fullName>
    </recommendedName>
</protein>
<dbReference type="EMBL" id="JH992971">
    <property type="protein sequence ID" value="EKX53003.1"/>
    <property type="molecule type" value="Genomic_DNA"/>
</dbReference>
<reference evidence="2 4" key="1">
    <citation type="journal article" date="2012" name="Nature">
        <title>Algal genomes reveal evolutionary mosaicism and the fate of nucleomorphs.</title>
        <authorList>
            <consortium name="DOE Joint Genome Institute"/>
            <person name="Curtis B.A."/>
            <person name="Tanifuji G."/>
            <person name="Burki F."/>
            <person name="Gruber A."/>
            <person name="Irimia M."/>
            <person name="Maruyama S."/>
            <person name="Arias M.C."/>
            <person name="Ball S.G."/>
            <person name="Gile G.H."/>
            <person name="Hirakawa Y."/>
            <person name="Hopkins J.F."/>
            <person name="Kuo A."/>
            <person name="Rensing S.A."/>
            <person name="Schmutz J."/>
            <person name="Symeonidi A."/>
            <person name="Elias M."/>
            <person name="Eveleigh R.J."/>
            <person name="Herman E.K."/>
            <person name="Klute M.J."/>
            <person name="Nakayama T."/>
            <person name="Obornik M."/>
            <person name="Reyes-Prieto A."/>
            <person name="Armbrust E.V."/>
            <person name="Aves S.J."/>
            <person name="Beiko R.G."/>
            <person name="Coutinho P."/>
            <person name="Dacks J.B."/>
            <person name="Durnford D.G."/>
            <person name="Fast N.M."/>
            <person name="Green B.R."/>
            <person name="Grisdale C.J."/>
            <person name="Hempel F."/>
            <person name="Henrissat B."/>
            <person name="Hoppner M.P."/>
            <person name="Ishida K."/>
            <person name="Kim E."/>
            <person name="Koreny L."/>
            <person name="Kroth P.G."/>
            <person name="Liu Y."/>
            <person name="Malik S.B."/>
            <person name="Maier U.G."/>
            <person name="McRose D."/>
            <person name="Mock T."/>
            <person name="Neilson J.A."/>
            <person name="Onodera N.T."/>
            <person name="Poole A.M."/>
            <person name="Pritham E.J."/>
            <person name="Richards T.A."/>
            <person name="Rocap G."/>
            <person name="Roy S.W."/>
            <person name="Sarai C."/>
            <person name="Schaack S."/>
            <person name="Shirato S."/>
            <person name="Slamovits C.H."/>
            <person name="Spencer D.F."/>
            <person name="Suzuki S."/>
            <person name="Worden A.Z."/>
            <person name="Zauner S."/>
            <person name="Barry K."/>
            <person name="Bell C."/>
            <person name="Bharti A.K."/>
            <person name="Crow J.A."/>
            <person name="Grimwood J."/>
            <person name="Kramer R."/>
            <person name="Lindquist E."/>
            <person name="Lucas S."/>
            <person name="Salamov A."/>
            <person name="McFadden G.I."/>
            <person name="Lane C.E."/>
            <person name="Keeling P.J."/>
            <person name="Gray M.W."/>
            <person name="Grigoriev I.V."/>
            <person name="Archibald J.M."/>
        </authorList>
    </citation>
    <scope>NUCLEOTIDE SEQUENCE</scope>
    <source>
        <strain evidence="2 4">CCMP2712</strain>
    </source>
</reference>
<dbReference type="Proteomes" id="UP000011087">
    <property type="component" value="Unassembled WGS sequence"/>
</dbReference>
<accession>L1JY33</accession>
<sequence length="490" mass="53979">MGVDGVSTEYGDGKLSAGGMDERLAALLRRRRVQVDENEDDGYDVVDFEPPSTKVCSVDIDEDEPVNHSIPLEYSSVNQTNAWEESKDLAAPVDTSLHDRFNQYDVSERGNGSFLRESTESDLKVADQAFDDAPAIVQDPYYSISEVEEWDRKQTENDLAFSDPSPTSPNVFRSISPTSDQEHQDQEAQYENSWTKKSNEILAVDVSSNRTVPIKIVGVGAASSDRDWRQGLLSVGKPPSHSNTGNGDDFAGYMSLPPGSPLKPSSPQSSSVTKANTSTMHQKHRENEWTNSMSSPSLHSATSQSSHESPPKRGNVESKTKVLKDVKKKARQQRARIDMIKCGIVPALAYVLRDMDTIPASVVALQCFVVDKEIMEALFWSDEPDSYSLLLKSELLRCSVIEKLVAIICWDWVNDKLKGEIALILKMASKSGEMADIIIQQEGALLAMTGLLDSPQERCAALAASALANVSYYCTSGPRRMARFQILCAI</sequence>
<gene>
    <name evidence="2" type="ORF">GUITHDRAFT_101451</name>
</gene>
<dbReference type="EnsemblProtists" id="EKX53003">
    <property type="protein sequence ID" value="EKX53003"/>
    <property type="gene ID" value="GUITHDRAFT_101451"/>
</dbReference>
<evidence type="ECO:0008006" key="5">
    <source>
        <dbReference type="Google" id="ProtNLM"/>
    </source>
</evidence>
<feature type="compositionally biased region" description="Low complexity" evidence="1">
    <location>
        <begin position="262"/>
        <end position="271"/>
    </location>
</feature>
<organism evidence="2">
    <name type="scientific">Guillardia theta (strain CCMP2712)</name>
    <name type="common">Cryptophyte</name>
    <dbReference type="NCBI Taxonomy" id="905079"/>
    <lineage>
        <taxon>Eukaryota</taxon>
        <taxon>Cryptophyceae</taxon>
        <taxon>Pyrenomonadales</taxon>
        <taxon>Geminigeraceae</taxon>
        <taxon>Guillardia</taxon>
    </lineage>
</organism>
<feature type="compositionally biased region" description="Polar residues" evidence="1">
    <location>
        <begin position="289"/>
        <end position="308"/>
    </location>
</feature>
<dbReference type="InterPro" id="IPR011989">
    <property type="entry name" value="ARM-like"/>
</dbReference>
<feature type="region of interest" description="Disordered" evidence="1">
    <location>
        <begin position="153"/>
        <end position="192"/>
    </location>
</feature>
<dbReference type="SUPFAM" id="SSF48371">
    <property type="entry name" value="ARM repeat"/>
    <property type="match status" value="1"/>
</dbReference>
<evidence type="ECO:0000256" key="1">
    <source>
        <dbReference type="SAM" id="MobiDB-lite"/>
    </source>
</evidence>
<dbReference type="RefSeq" id="XP_005839983.1">
    <property type="nucleotide sequence ID" value="XM_005839926.1"/>
</dbReference>
<dbReference type="GeneID" id="17309831"/>
<dbReference type="Gene3D" id="1.25.10.10">
    <property type="entry name" value="Leucine-rich Repeat Variant"/>
    <property type="match status" value="1"/>
</dbReference>
<proteinExistence type="predicted"/>
<evidence type="ECO:0000313" key="4">
    <source>
        <dbReference type="Proteomes" id="UP000011087"/>
    </source>
</evidence>
<feature type="compositionally biased region" description="Basic and acidic residues" evidence="1">
    <location>
        <begin position="309"/>
        <end position="325"/>
    </location>
</feature>
<keyword evidence="4" id="KW-1185">Reference proteome</keyword>
<dbReference type="KEGG" id="gtt:GUITHDRAFT_101451"/>
<dbReference type="InterPro" id="IPR016024">
    <property type="entry name" value="ARM-type_fold"/>
</dbReference>
<reference evidence="4" key="2">
    <citation type="submission" date="2012-11" db="EMBL/GenBank/DDBJ databases">
        <authorList>
            <person name="Kuo A."/>
            <person name="Curtis B.A."/>
            <person name="Tanifuji G."/>
            <person name="Burki F."/>
            <person name="Gruber A."/>
            <person name="Irimia M."/>
            <person name="Maruyama S."/>
            <person name="Arias M.C."/>
            <person name="Ball S.G."/>
            <person name="Gile G.H."/>
            <person name="Hirakawa Y."/>
            <person name="Hopkins J.F."/>
            <person name="Rensing S.A."/>
            <person name="Schmutz J."/>
            <person name="Symeonidi A."/>
            <person name="Elias M."/>
            <person name="Eveleigh R.J."/>
            <person name="Herman E.K."/>
            <person name="Klute M.J."/>
            <person name="Nakayama T."/>
            <person name="Obornik M."/>
            <person name="Reyes-Prieto A."/>
            <person name="Armbrust E.V."/>
            <person name="Aves S.J."/>
            <person name="Beiko R.G."/>
            <person name="Coutinho P."/>
            <person name="Dacks J.B."/>
            <person name="Durnford D.G."/>
            <person name="Fast N.M."/>
            <person name="Green B.R."/>
            <person name="Grisdale C."/>
            <person name="Hempe F."/>
            <person name="Henrissat B."/>
            <person name="Hoppner M.P."/>
            <person name="Ishida K.-I."/>
            <person name="Kim E."/>
            <person name="Koreny L."/>
            <person name="Kroth P.G."/>
            <person name="Liu Y."/>
            <person name="Malik S.-B."/>
            <person name="Maier U.G."/>
            <person name="McRose D."/>
            <person name="Mock T."/>
            <person name="Neilson J.A."/>
            <person name="Onodera N.T."/>
            <person name="Poole A.M."/>
            <person name="Pritham E.J."/>
            <person name="Richards T.A."/>
            <person name="Rocap G."/>
            <person name="Roy S.W."/>
            <person name="Sarai C."/>
            <person name="Schaack S."/>
            <person name="Shirato S."/>
            <person name="Slamovits C.H."/>
            <person name="Spencer D.F."/>
            <person name="Suzuki S."/>
            <person name="Worden A.Z."/>
            <person name="Zauner S."/>
            <person name="Barry K."/>
            <person name="Bell C."/>
            <person name="Bharti A.K."/>
            <person name="Crow J.A."/>
            <person name="Grimwood J."/>
            <person name="Kramer R."/>
            <person name="Lindquist E."/>
            <person name="Lucas S."/>
            <person name="Salamov A."/>
            <person name="McFadden G.I."/>
            <person name="Lane C.E."/>
            <person name="Keeling P.J."/>
            <person name="Gray M.W."/>
            <person name="Grigoriev I.V."/>
            <person name="Archibald J.M."/>
        </authorList>
    </citation>
    <scope>NUCLEOTIDE SEQUENCE</scope>
    <source>
        <strain evidence="4">CCMP2712</strain>
    </source>
</reference>
<evidence type="ECO:0000313" key="2">
    <source>
        <dbReference type="EMBL" id="EKX53003.1"/>
    </source>
</evidence>
<reference evidence="3" key="3">
    <citation type="submission" date="2015-06" db="UniProtKB">
        <authorList>
            <consortium name="EnsemblProtists"/>
        </authorList>
    </citation>
    <scope>IDENTIFICATION</scope>
</reference>
<feature type="compositionally biased region" description="Polar residues" evidence="1">
    <location>
        <begin position="164"/>
        <end position="179"/>
    </location>
</feature>